<gene>
    <name evidence="1" type="ORF">F7218_07040</name>
</gene>
<organism evidence="1 2">
    <name type="scientific">Helicobacter pylori</name>
    <name type="common">Campylobacter pylori</name>
    <dbReference type="NCBI Taxonomy" id="210"/>
    <lineage>
        <taxon>Bacteria</taxon>
        <taxon>Pseudomonadati</taxon>
        <taxon>Campylobacterota</taxon>
        <taxon>Epsilonproteobacteria</taxon>
        <taxon>Campylobacterales</taxon>
        <taxon>Helicobacteraceae</taxon>
        <taxon>Helicobacter</taxon>
    </lineage>
</organism>
<evidence type="ECO:0000313" key="1">
    <source>
        <dbReference type="EMBL" id="MUV10611.1"/>
    </source>
</evidence>
<evidence type="ECO:0000313" key="2">
    <source>
        <dbReference type="Proteomes" id="UP000460877"/>
    </source>
</evidence>
<protein>
    <submittedName>
        <fullName evidence="1">Uncharacterized protein</fullName>
    </submittedName>
</protein>
<dbReference type="RefSeq" id="WP_033123902.1">
    <property type="nucleotide sequence ID" value="NZ_AP017334.1"/>
</dbReference>
<dbReference type="Gene3D" id="1.20.5.170">
    <property type="match status" value="1"/>
</dbReference>
<dbReference type="EMBL" id="WAEA01000018">
    <property type="protein sequence ID" value="MUV10611.1"/>
    <property type="molecule type" value="Genomic_DNA"/>
</dbReference>
<dbReference type="AlphaFoldDB" id="A0A1Q2PQR5"/>
<reference evidence="1 2" key="1">
    <citation type="journal article" date="2020" name="J. Clin. Microbiol.">
        <title>Helicobacter pylori infections in the Bronx, New York: Surveying Antibiotic Susceptibility and Strain Lineage by Whole-genome Sequencing.</title>
        <authorList>
            <person name="Saranathan R."/>
            <person name="Levi M.H."/>
            <person name="Wattam A.R."/>
            <person name="Malek A."/>
            <person name="Asare E."/>
            <person name="Behin D.S."/>
            <person name="Pan D.H."/>
            <person name="Jacobs W.R."/>
            <person name="Szymczak W.A."/>
        </authorList>
    </citation>
    <scope>NUCLEOTIDE SEQUENCE [LARGE SCALE GENOMIC DNA]</scope>
    <source>
        <strain evidence="1 2">MHP10</strain>
    </source>
</reference>
<accession>A0A1Q2PQR5</accession>
<comment type="caution">
    <text evidence="1">The sequence shown here is derived from an EMBL/GenBank/DDBJ whole genome shotgun (WGS) entry which is preliminary data.</text>
</comment>
<dbReference type="Proteomes" id="UP000460877">
    <property type="component" value="Unassembled WGS sequence"/>
</dbReference>
<proteinExistence type="predicted"/>
<sequence>MIKTYFKGLNDPKQRVAATRLDIATNGIEDVERRARNCSKLEHKVGELEAENRNLKDENKELRELKNDFDKLRRDVKELVRREVEY</sequence>
<name>A0A1Q2PQR5_HELPX</name>